<keyword evidence="1" id="KW-0732">Signal</keyword>
<evidence type="ECO:0000313" key="2">
    <source>
        <dbReference type="EMBL" id="GAA4414564.1"/>
    </source>
</evidence>
<protein>
    <recommendedName>
        <fullName evidence="4">DNA modification methylase</fullName>
    </recommendedName>
</protein>
<sequence length="170" mass="17177">MVRTTPRTRLAALGAAAVATLVGGCSFANPITTAQAYAPSDGIRVPISDEVSVENLLVLTEGAGETGYVLGAVVNHTSEEVEVSLTLGEEAAPIPVTVEPEGEVNFTGAGLTLEEVAVAPGATLTSVVSTGSAGELAVDVPVLDGTLPPYDRYLDAVESGGTWTPEPTQG</sequence>
<comment type="caution">
    <text evidence="2">The sequence shown here is derived from an EMBL/GenBank/DDBJ whole genome shotgun (WGS) entry which is preliminary data.</text>
</comment>
<feature type="signal peptide" evidence="1">
    <location>
        <begin position="1"/>
        <end position="28"/>
    </location>
</feature>
<evidence type="ECO:0000313" key="3">
    <source>
        <dbReference type="Proteomes" id="UP001500622"/>
    </source>
</evidence>
<name>A0ABP8KTP4_9MICO</name>
<organism evidence="2 3">
    <name type="scientific">Georgenia halophila</name>
    <dbReference type="NCBI Taxonomy" id="620889"/>
    <lineage>
        <taxon>Bacteria</taxon>
        <taxon>Bacillati</taxon>
        <taxon>Actinomycetota</taxon>
        <taxon>Actinomycetes</taxon>
        <taxon>Micrococcales</taxon>
        <taxon>Bogoriellaceae</taxon>
        <taxon>Georgenia</taxon>
    </lineage>
</organism>
<dbReference type="EMBL" id="BAABGN010000001">
    <property type="protein sequence ID" value="GAA4414564.1"/>
    <property type="molecule type" value="Genomic_DNA"/>
</dbReference>
<dbReference type="Proteomes" id="UP001500622">
    <property type="component" value="Unassembled WGS sequence"/>
</dbReference>
<dbReference type="PROSITE" id="PS51257">
    <property type="entry name" value="PROKAR_LIPOPROTEIN"/>
    <property type="match status" value="1"/>
</dbReference>
<keyword evidence="3" id="KW-1185">Reference proteome</keyword>
<evidence type="ECO:0000256" key="1">
    <source>
        <dbReference type="SAM" id="SignalP"/>
    </source>
</evidence>
<evidence type="ECO:0008006" key="4">
    <source>
        <dbReference type="Google" id="ProtNLM"/>
    </source>
</evidence>
<dbReference type="InterPro" id="IPR006311">
    <property type="entry name" value="TAT_signal"/>
</dbReference>
<accession>A0ABP8KTP4</accession>
<dbReference type="RefSeq" id="WP_345214435.1">
    <property type="nucleotide sequence ID" value="NZ_BAABGN010000001.1"/>
</dbReference>
<proteinExistence type="predicted"/>
<gene>
    <name evidence="2" type="ORF">GCM10023169_00040</name>
</gene>
<feature type="chain" id="PRO_5047398552" description="DNA modification methylase" evidence="1">
    <location>
        <begin position="29"/>
        <end position="170"/>
    </location>
</feature>
<dbReference type="PROSITE" id="PS51318">
    <property type="entry name" value="TAT"/>
    <property type="match status" value="1"/>
</dbReference>
<reference evidence="3" key="1">
    <citation type="journal article" date="2019" name="Int. J. Syst. Evol. Microbiol.">
        <title>The Global Catalogue of Microorganisms (GCM) 10K type strain sequencing project: providing services to taxonomists for standard genome sequencing and annotation.</title>
        <authorList>
            <consortium name="The Broad Institute Genomics Platform"/>
            <consortium name="The Broad Institute Genome Sequencing Center for Infectious Disease"/>
            <person name="Wu L."/>
            <person name="Ma J."/>
        </authorList>
    </citation>
    <scope>NUCLEOTIDE SEQUENCE [LARGE SCALE GENOMIC DNA]</scope>
    <source>
        <strain evidence="3">JCM 17810</strain>
    </source>
</reference>